<feature type="domain" description="HNH nuclease" evidence="1">
    <location>
        <begin position="97"/>
        <end position="151"/>
    </location>
</feature>
<keyword evidence="2" id="KW-0255">Endonuclease</keyword>
<dbReference type="InterPro" id="IPR003615">
    <property type="entry name" value="HNH_nuc"/>
</dbReference>
<reference evidence="2" key="1">
    <citation type="journal article" date="2020" name="mSystems">
        <title>Genome- and Community-Level Interaction Insights into Carbon Utilization and Element Cycling Functions of Hydrothermarchaeota in Hydrothermal Sediment.</title>
        <authorList>
            <person name="Zhou Z."/>
            <person name="Liu Y."/>
            <person name="Xu W."/>
            <person name="Pan J."/>
            <person name="Luo Z.H."/>
            <person name="Li M."/>
        </authorList>
    </citation>
    <scope>NUCLEOTIDE SEQUENCE [LARGE SCALE GENOMIC DNA]</scope>
    <source>
        <strain evidence="2">HyVt-533</strain>
    </source>
</reference>
<comment type="caution">
    <text evidence="2">The sequence shown here is derived from an EMBL/GenBank/DDBJ whole genome shotgun (WGS) entry which is preliminary data.</text>
</comment>
<dbReference type="CDD" id="cd00085">
    <property type="entry name" value="HNHc"/>
    <property type="match status" value="1"/>
</dbReference>
<gene>
    <name evidence="2" type="ORF">ENJ96_05480</name>
</gene>
<dbReference type="Proteomes" id="UP000886101">
    <property type="component" value="Unassembled WGS sequence"/>
</dbReference>
<dbReference type="Gene3D" id="1.10.30.50">
    <property type="match status" value="1"/>
</dbReference>
<sequence length="204" mass="23451">MEKGGSILEDKVLVLNRSYQAVQITTVQRAICHLVKGTAKVITPDWTTHTLEEWVEASRFYHNGNGRLIRSPSLSFIAPDAIYLVTFDRLPRIEVVFSRANLLIRDRYTCQYCGKSVKNPKDRTVDHVVPRSRGGKTTWDNVVLCCRKCNLKKGDRTPEEAGMRLLTKPKAPRWESLIMEDFPKEKKKAWRQFLDYAGLPELSD</sequence>
<organism evidence="2">
    <name type="scientific">Thermodesulfatator atlanticus</name>
    <dbReference type="NCBI Taxonomy" id="501497"/>
    <lineage>
        <taxon>Bacteria</taxon>
        <taxon>Pseudomonadati</taxon>
        <taxon>Thermodesulfobacteriota</taxon>
        <taxon>Thermodesulfobacteria</taxon>
        <taxon>Thermodesulfobacteriales</taxon>
        <taxon>Thermodesulfatatoraceae</taxon>
        <taxon>Thermodesulfatator</taxon>
    </lineage>
</organism>
<proteinExistence type="predicted"/>
<dbReference type="PANTHER" id="PTHR33877:SF2">
    <property type="entry name" value="OS07G0170200 PROTEIN"/>
    <property type="match status" value="1"/>
</dbReference>
<accession>A0A7V5NZV0</accession>
<keyword evidence="2" id="KW-0540">Nuclease</keyword>
<dbReference type="Pfam" id="PF14279">
    <property type="entry name" value="HNH_5"/>
    <property type="match status" value="1"/>
</dbReference>
<dbReference type="EMBL" id="DROK01000156">
    <property type="protein sequence ID" value="HHI97287.1"/>
    <property type="molecule type" value="Genomic_DNA"/>
</dbReference>
<dbReference type="InterPro" id="IPR052892">
    <property type="entry name" value="NA-targeting_endonuclease"/>
</dbReference>
<name>A0A7V5NZV0_9BACT</name>
<dbReference type="InterPro" id="IPR029471">
    <property type="entry name" value="HNH_5"/>
</dbReference>
<dbReference type="PANTHER" id="PTHR33877">
    <property type="entry name" value="SLL1193 PROTEIN"/>
    <property type="match status" value="1"/>
</dbReference>
<protein>
    <submittedName>
        <fullName evidence="2">HNH endonuclease</fullName>
    </submittedName>
</protein>
<dbReference type="AlphaFoldDB" id="A0A7V5NZV0"/>
<evidence type="ECO:0000313" key="2">
    <source>
        <dbReference type="EMBL" id="HHI97287.1"/>
    </source>
</evidence>
<dbReference type="GO" id="GO:0004519">
    <property type="term" value="F:endonuclease activity"/>
    <property type="evidence" value="ECO:0007669"/>
    <property type="project" value="UniProtKB-KW"/>
</dbReference>
<evidence type="ECO:0000259" key="1">
    <source>
        <dbReference type="SMART" id="SM00507"/>
    </source>
</evidence>
<keyword evidence="2" id="KW-0378">Hydrolase</keyword>
<dbReference type="SMART" id="SM00507">
    <property type="entry name" value="HNHc"/>
    <property type="match status" value="1"/>
</dbReference>